<protein>
    <submittedName>
        <fullName evidence="1">Uncharacterized protein</fullName>
    </submittedName>
</protein>
<sequence length="228" mass="25752">MSAAPRQVVSGMVMNHTRSWLTAPIGNDDGISVIDITDPSNPAYCFVSIRGLSTYYQPRQMHPLSGTEYVHAYYPSPSVTTGDAEADIQTLLTALQGYERIDRQALFESWPTEYGSEIFRLSIDIERRIPNRQIPSLADLAIVPTMEYALQTDDFSGIADSLMIPGRLDIVRNHLKGIRPIPNSAMSLLCQVVSRDELDEGRLIFRISDCPPNRFLILWRRRARAWNP</sequence>
<dbReference type="EMBL" id="KV425639">
    <property type="protein sequence ID" value="KZT19500.1"/>
    <property type="molecule type" value="Genomic_DNA"/>
</dbReference>
<name>A0A165NDI8_9AGAM</name>
<dbReference type="Proteomes" id="UP000076761">
    <property type="component" value="Unassembled WGS sequence"/>
</dbReference>
<dbReference type="AlphaFoldDB" id="A0A165NDI8"/>
<proteinExistence type="predicted"/>
<evidence type="ECO:0000313" key="1">
    <source>
        <dbReference type="EMBL" id="KZT19500.1"/>
    </source>
</evidence>
<accession>A0A165NDI8</accession>
<organism evidence="1 2">
    <name type="scientific">Neolentinus lepideus HHB14362 ss-1</name>
    <dbReference type="NCBI Taxonomy" id="1314782"/>
    <lineage>
        <taxon>Eukaryota</taxon>
        <taxon>Fungi</taxon>
        <taxon>Dikarya</taxon>
        <taxon>Basidiomycota</taxon>
        <taxon>Agaricomycotina</taxon>
        <taxon>Agaricomycetes</taxon>
        <taxon>Gloeophyllales</taxon>
        <taxon>Gloeophyllaceae</taxon>
        <taxon>Neolentinus</taxon>
    </lineage>
</organism>
<gene>
    <name evidence="1" type="ORF">NEOLEDRAFT_1232954</name>
</gene>
<reference evidence="1 2" key="1">
    <citation type="journal article" date="2016" name="Mol. Biol. Evol.">
        <title>Comparative Genomics of Early-Diverging Mushroom-Forming Fungi Provides Insights into the Origins of Lignocellulose Decay Capabilities.</title>
        <authorList>
            <person name="Nagy L.G."/>
            <person name="Riley R."/>
            <person name="Tritt A."/>
            <person name="Adam C."/>
            <person name="Daum C."/>
            <person name="Floudas D."/>
            <person name="Sun H."/>
            <person name="Yadav J.S."/>
            <person name="Pangilinan J."/>
            <person name="Larsson K.H."/>
            <person name="Matsuura K."/>
            <person name="Barry K."/>
            <person name="Labutti K."/>
            <person name="Kuo R."/>
            <person name="Ohm R.A."/>
            <person name="Bhattacharya S.S."/>
            <person name="Shirouzu T."/>
            <person name="Yoshinaga Y."/>
            <person name="Martin F.M."/>
            <person name="Grigoriev I.V."/>
            <person name="Hibbett D.S."/>
        </authorList>
    </citation>
    <scope>NUCLEOTIDE SEQUENCE [LARGE SCALE GENOMIC DNA]</scope>
    <source>
        <strain evidence="1 2">HHB14362 ss-1</strain>
    </source>
</reference>
<dbReference type="STRING" id="1314782.A0A165NDI8"/>
<dbReference type="OrthoDB" id="3515175at2759"/>
<evidence type="ECO:0000313" key="2">
    <source>
        <dbReference type="Proteomes" id="UP000076761"/>
    </source>
</evidence>
<keyword evidence="2" id="KW-1185">Reference proteome</keyword>
<dbReference type="InParanoid" id="A0A165NDI8"/>